<comment type="similarity">
    <text evidence="1">Belongs to the LysR transcriptional regulatory family.</text>
</comment>
<dbReference type="PANTHER" id="PTHR30346">
    <property type="entry name" value="TRANSCRIPTIONAL DUAL REGULATOR HCAR-RELATED"/>
    <property type="match status" value="1"/>
</dbReference>
<dbReference type="Gene3D" id="3.40.190.10">
    <property type="entry name" value="Periplasmic binding protein-like II"/>
    <property type="match status" value="2"/>
</dbReference>
<keyword evidence="7" id="KW-1185">Reference proteome</keyword>
<evidence type="ECO:0000256" key="2">
    <source>
        <dbReference type="ARBA" id="ARBA00023015"/>
    </source>
</evidence>
<evidence type="ECO:0000259" key="5">
    <source>
        <dbReference type="PROSITE" id="PS50931"/>
    </source>
</evidence>
<evidence type="ECO:0000256" key="1">
    <source>
        <dbReference type="ARBA" id="ARBA00009437"/>
    </source>
</evidence>
<evidence type="ECO:0000313" key="7">
    <source>
        <dbReference type="Proteomes" id="UP001149140"/>
    </source>
</evidence>
<dbReference type="GO" id="GO:0003700">
    <property type="term" value="F:DNA-binding transcription factor activity"/>
    <property type="evidence" value="ECO:0007669"/>
    <property type="project" value="InterPro"/>
</dbReference>
<keyword evidence="4" id="KW-0804">Transcription</keyword>
<comment type="caution">
    <text evidence="6">The sequence shown here is derived from an EMBL/GenBank/DDBJ whole genome shotgun (WGS) entry which is preliminary data.</text>
</comment>
<feature type="domain" description="HTH lysR-type" evidence="5">
    <location>
        <begin position="1"/>
        <end position="58"/>
    </location>
</feature>
<dbReference type="PROSITE" id="PS50931">
    <property type="entry name" value="HTH_LYSR"/>
    <property type="match status" value="1"/>
</dbReference>
<dbReference type="Pfam" id="PF03466">
    <property type="entry name" value="LysR_substrate"/>
    <property type="match status" value="1"/>
</dbReference>
<dbReference type="Gene3D" id="1.10.10.10">
    <property type="entry name" value="Winged helix-like DNA-binding domain superfamily/Winged helix DNA-binding domain"/>
    <property type="match status" value="1"/>
</dbReference>
<dbReference type="InterPro" id="IPR036390">
    <property type="entry name" value="WH_DNA-bd_sf"/>
</dbReference>
<protein>
    <submittedName>
        <fullName evidence="6">LysR substrate-binding domain-containing protein</fullName>
    </submittedName>
</protein>
<dbReference type="InterPro" id="IPR000847">
    <property type="entry name" value="LysR_HTH_N"/>
</dbReference>
<keyword evidence="2" id="KW-0805">Transcription regulation</keyword>
<dbReference type="InterPro" id="IPR036388">
    <property type="entry name" value="WH-like_DNA-bd_sf"/>
</dbReference>
<dbReference type="PRINTS" id="PR00039">
    <property type="entry name" value="HTHLYSR"/>
</dbReference>
<dbReference type="SUPFAM" id="SSF46785">
    <property type="entry name" value="Winged helix' DNA-binding domain"/>
    <property type="match status" value="1"/>
</dbReference>
<proteinExistence type="inferred from homology"/>
<dbReference type="EMBL" id="JAPDOD010000033">
    <property type="protein sequence ID" value="MDA0164372.1"/>
    <property type="molecule type" value="Genomic_DNA"/>
</dbReference>
<evidence type="ECO:0000313" key="6">
    <source>
        <dbReference type="EMBL" id="MDA0164372.1"/>
    </source>
</evidence>
<dbReference type="Proteomes" id="UP001149140">
    <property type="component" value="Unassembled WGS sequence"/>
</dbReference>
<sequence>MELRHLRVFVTLAEELHFGRTALRLHLTQPSVSGQLRQLEADLGVRLIRRNARQVTLTDVGVGFLRDARRVLEQADAAAGGVRRFQDGVRASLRIGYLCDAVPERFPLALRRTAHGFPPTRVVLSTGEPQKLLEDLRDDLLDVAVVSLPAPVAGLRVTRVGFERAVAAVPSNLDRDDASPLELLAQHTLLTLPRRRNPAFYDALIAALRSAGLPGSLVEVEAASIEPLLMEVACGAGCALVPESVMLRWRAPGVTFRRVAGDTAVGCDMAAVTPDAARTPALSAFIAGLVRERALVAA</sequence>
<dbReference type="RefSeq" id="WP_270043627.1">
    <property type="nucleotide sequence ID" value="NZ_JAPDOD010000033.1"/>
</dbReference>
<name>A0A9X3S4E3_9ACTN</name>
<dbReference type="AlphaFoldDB" id="A0A9X3S4E3"/>
<dbReference type="GO" id="GO:0003677">
    <property type="term" value="F:DNA binding"/>
    <property type="evidence" value="ECO:0007669"/>
    <property type="project" value="UniProtKB-KW"/>
</dbReference>
<dbReference type="GO" id="GO:0032993">
    <property type="term" value="C:protein-DNA complex"/>
    <property type="evidence" value="ECO:0007669"/>
    <property type="project" value="TreeGrafter"/>
</dbReference>
<dbReference type="Pfam" id="PF00126">
    <property type="entry name" value="HTH_1"/>
    <property type="match status" value="1"/>
</dbReference>
<reference evidence="6" key="1">
    <citation type="submission" date="2022-10" db="EMBL/GenBank/DDBJ databases">
        <title>The WGS of Solirubrobacter ginsenosidimutans DSM 21036.</title>
        <authorList>
            <person name="Jiang Z."/>
        </authorList>
    </citation>
    <scope>NUCLEOTIDE SEQUENCE</scope>
    <source>
        <strain evidence="6">DSM 21036</strain>
    </source>
</reference>
<dbReference type="FunFam" id="1.10.10.10:FF:000001">
    <property type="entry name" value="LysR family transcriptional regulator"/>
    <property type="match status" value="1"/>
</dbReference>
<keyword evidence="3" id="KW-0238">DNA-binding</keyword>
<organism evidence="6 7">
    <name type="scientific">Solirubrobacter ginsenosidimutans</name>
    <dbReference type="NCBI Taxonomy" id="490573"/>
    <lineage>
        <taxon>Bacteria</taxon>
        <taxon>Bacillati</taxon>
        <taxon>Actinomycetota</taxon>
        <taxon>Thermoleophilia</taxon>
        <taxon>Solirubrobacterales</taxon>
        <taxon>Solirubrobacteraceae</taxon>
        <taxon>Solirubrobacter</taxon>
    </lineage>
</organism>
<evidence type="ECO:0000256" key="4">
    <source>
        <dbReference type="ARBA" id="ARBA00023163"/>
    </source>
</evidence>
<dbReference type="PANTHER" id="PTHR30346:SF28">
    <property type="entry name" value="HTH-TYPE TRANSCRIPTIONAL REGULATOR CYNR"/>
    <property type="match status" value="1"/>
</dbReference>
<dbReference type="InterPro" id="IPR005119">
    <property type="entry name" value="LysR_subst-bd"/>
</dbReference>
<accession>A0A9X3S4E3</accession>
<dbReference type="SUPFAM" id="SSF53850">
    <property type="entry name" value="Periplasmic binding protein-like II"/>
    <property type="match status" value="1"/>
</dbReference>
<evidence type="ECO:0000256" key="3">
    <source>
        <dbReference type="ARBA" id="ARBA00023125"/>
    </source>
</evidence>
<gene>
    <name evidence="6" type="ORF">OM076_29145</name>
</gene>